<evidence type="ECO:0000313" key="2">
    <source>
        <dbReference type="EMBL" id="KAK6993169.1"/>
    </source>
</evidence>
<evidence type="ECO:0000313" key="3">
    <source>
        <dbReference type="Proteomes" id="UP001362999"/>
    </source>
</evidence>
<organism evidence="2 3">
    <name type="scientific">Favolaschia claudopus</name>
    <dbReference type="NCBI Taxonomy" id="2862362"/>
    <lineage>
        <taxon>Eukaryota</taxon>
        <taxon>Fungi</taxon>
        <taxon>Dikarya</taxon>
        <taxon>Basidiomycota</taxon>
        <taxon>Agaricomycotina</taxon>
        <taxon>Agaricomycetes</taxon>
        <taxon>Agaricomycetidae</taxon>
        <taxon>Agaricales</taxon>
        <taxon>Marasmiineae</taxon>
        <taxon>Mycenaceae</taxon>
        <taxon>Favolaschia</taxon>
    </lineage>
</organism>
<feature type="compositionally biased region" description="Acidic residues" evidence="1">
    <location>
        <begin position="134"/>
        <end position="154"/>
    </location>
</feature>
<comment type="caution">
    <text evidence="2">The sequence shown here is derived from an EMBL/GenBank/DDBJ whole genome shotgun (WGS) entry which is preliminary data.</text>
</comment>
<feature type="compositionally biased region" description="Acidic residues" evidence="1">
    <location>
        <begin position="322"/>
        <end position="332"/>
    </location>
</feature>
<protein>
    <submittedName>
        <fullName evidence="2">Uncharacterized protein</fullName>
    </submittedName>
</protein>
<feature type="region of interest" description="Disordered" evidence="1">
    <location>
        <begin position="59"/>
        <end position="167"/>
    </location>
</feature>
<gene>
    <name evidence="2" type="ORF">R3P38DRAFT_3223769</name>
</gene>
<evidence type="ECO:0000256" key="1">
    <source>
        <dbReference type="SAM" id="MobiDB-lite"/>
    </source>
</evidence>
<reference evidence="2 3" key="1">
    <citation type="journal article" date="2024" name="J Genomics">
        <title>Draft genome sequencing and assembly of Favolaschia claudopus CIRM-BRFM 2984 isolated from oak limbs.</title>
        <authorList>
            <person name="Navarro D."/>
            <person name="Drula E."/>
            <person name="Chaduli D."/>
            <person name="Cazenave R."/>
            <person name="Ahrendt S."/>
            <person name="Wang J."/>
            <person name="Lipzen A."/>
            <person name="Daum C."/>
            <person name="Barry K."/>
            <person name="Grigoriev I.V."/>
            <person name="Favel A."/>
            <person name="Rosso M.N."/>
            <person name="Martin F."/>
        </authorList>
    </citation>
    <scope>NUCLEOTIDE SEQUENCE [LARGE SCALE GENOMIC DNA]</scope>
    <source>
        <strain evidence="2 3">CIRM-BRFM 2984</strain>
    </source>
</reference>
<dbReference type="Proteomes" id="UP001362999">
    <property type="component" value="Unassembled WGS sequence"/>
</dbReference>
<feature type="compositionally biased region" description="Basic residues" evidence="1">
    <location>
        <begin position="113"/>
        <end position="123"/>
    </location>
</feature>
<sequence>MCLFKITGPDGATELCPCPRYIPNENPVPGPQKCRDCIHWESMHPPPEQPRKTAMADLMDSLRPRVGDIRSRDPADEEARKESYAGFRKVSGDSKPQGRGGATKYQKSEKRRSTQKKKEKTHRVGNIVFIPDADFPDDSEDSSDSDEDEDNDSDDKDKQHDVGAVPDLNKMEELKESLLVVTEDKEGNILEYSEDWSEEYIDQRWLKPLFSAAYKYMEGRKGFEEGDLIWVPLHAHRNRLRVFKKKGEVTGEDLEKIKAGKGKRVELSTLYLALCPQVPNKIWKHGRWATKTKGKDNSAELPRQAKSAGQQSSSKAKRKQEDDDVEIVESEDATVGAGSLKGKSVKKDSPLKIRIKREPARAKNIPTVSTGEPDVIVVKKEKLEPQTGVGVGVVSSGWRWVWLGGVRGREEVSSSVGRREGDLVKGKAPLSVPMIPGFFDGVVGSWDRELTNERVDELALPFTHTGRHLIYLTLGVIAFVRVGLFNGRPDFAFQHALRVCGFVPVILETLRALMDRTLRTDDSHLAAFARLLIASAGSRVWAPEFLREGFIPLTFGSGTLQHMTATRPNFATFLQGIIPSFLVFHSLLEQLRPCLATLSLDASPFFPDAESLTRWEITINLLKQRSDAFDRYNEEYPPYLYACNNVQSIGTVAIDKIVQFSHLGEMNINTVAQKSGHSSGTSYTSNASHTPSVSPWILDSSKISMEYDTRYSITPAVGERATWSHGSSWWTTRTLLRKKPEFWQIMSGWSSTW</sequence>
<feature type="compositionally biased region" description="Low complexity" evidence="1">
    <location>
        <begin position="304"/>
        <end position="314"/>
    </location>
</feature>
<name>A0AAV9ZWE7_9AGAR</name>
<keyword evidence="3" id="KW-1185">Reference proteome</keyword>
<dbReference type="EMBL" id="JAWWNJ010000103">
    <property type="protein sequence ID" value="KAK6993169.1"/>
    <property type="molecule type" value="Genomic_DNA"/>
</dbReference>
<feature type="region of interest" description="Disordered" evidence="1">
    <location>
        <begin position="291"/>
        <end position="333"/>
    </location>
</feature>
<dbReference type="AlphaFoldDB" id="A0AAV9ZWE7"/>
<accession>A0AAV9ZWE7</accession>
<proteinExistence type="predicted"/>
<feature type="compositionally biased region" description="Basic and acidic residues" evidence="1">
    <location>
        <begin position="60"/>
        <end position="83"/>
    </location>
</feature>